<feature type="compositionally biased region" description="Low complexity" evidence="7">
    <location>
        <begin position="699"/>
        <end position="719"/>
    </location>
</feature>
<dbReference type="Pfam" id="PF00063">
    <property type="entry name" value="Myosin_head"/>
    <property type="match status" value="2"/>
</dbReference>
<keyword evidence="2 6" id="KW-0067">ATP-binding</keyword>
<evidence type="ECO:0000256" key="1">
    <source>
        <dbReference type="ARBA" id="ARBA00022741"/>
    </source>
</evidence>
<dbReference type="Gene3D" id="1.20.58.530">
    <property type="match status" value="1"/>
</dbReference>
<dbReference type="PANTHER" id="PTHR13140">
    <property type="entry name" value="MYOSIN"/>
    <property type="match status" value="1"/>
</dbReference>
<dbReference type="InterPro" id="IPR001609">
    <property type="entry name" value="Myosin_head_motor_dom-like"/>
</dbReference>
<feature type="region of interest" description="Disordered" evidence="7">
    <location>
        <begin position="1259"/>
        <end position="1283"/>
    </location>
</feature>
<dbReference type="InterPro" id="IPR011993">
    <property type="entry name" value="PH-like_dom_sf"/>
</dbReference>
<dbReference type="SUPFAM" id="SSF50729">
    <property type="entry name" value="PH domain-like"/>
    <property type="match status" value="1"/>
</dbReference>
<dbReference type="PRINTS" id="PR00193">
    <property type="entry name" value="MYOSINHEAVY"/>
</dbReference>
<keyword evidence="5 6" id="KW-0009">Actin-binding</keyword>
<feature type="region of interest" description="Actin-binding" evidence="6">
    <location>
        <begin position="767"/>
        <end position="789"/>
    </location>
</feature>
<keyword evidence="3 6" id="KW-0518">Myosin</keyword>
<dbReference type="Proteomes" id="UP001515480">
    <property type="component" value="Unassembled WGS sequence"/>
</dbReference>
<keyword evidence="4 6" id="KW-0505">Motor protein</keyword>
<dbReference type="SUPFAM" id="SSF52540">
    <property type="entry name" value="P-loop containing nucleoside triphosphate hydrolases"/>
    <property type="match status" value="1"/>
</dbReference>
<feature type="binding site" evidence="6">
    <location>
        <begin position="180"/>
        <end position="187"/>
    </location>
    <ligand>
        <name>ATP</name>
        <dbReference type="ChEBI" id="CHEBI:30616"/>
    </ligand>
</feature>
<proteinExistence type="inferred from homology"/>
<protein>
    <submittedName>
        <fullName evidence="10">Uncharacterized protein</fullName>
    </submittedName>
</protein>
<name>A0AB34IT07_PRYPA</name>
<evidence type="ECO:0000313" key="11">
    <source>
        <dbReference type="Proteomes" id="UP001515480"/>
    </source>
</evidence>
<dbReference type="Gene3D" id="1.20.120.720">
    <property type="entry name" value="Myosin VI head, motor domain, U50 subdomain"/>
    <property type="match status" value="1"/>
</dbReference>
<dbReference type="GO" id="GO:0016459">
    <property type="term" value="C:myosin complex"/>
    <property type="evidence" value="ECO:0007669"/>
    <property type="project" value="UniProtKB-KW"/>
</dbReference>
<gene>
    <name evidence="10" type="ORF">AB1Y20_010744</name>
</gene>
<dbReference type="InterPro" id="IPR001849">
    <property type="entry name" value="PH_domain"/>
</dbReference>
<dbReference type="Gene3D" id="3.40.850.10">
    <property type="entry name" value="Kinesin motor domain"/>
    <property type="match status" value="1"/>
</dbReference>
<keyword evidence="11" id="KW-1185">Reference proteome</keyword>
<evidence type="ECO:0000256" key="7">
    <source>
        <dbReference type="SAM" id="MobiDB-lite"/>
    </source>
</evidence>
<dbReference type="CDD" id="cd00821">
    <property type="entry name" value="PH"/>
    <property type="match status" value="1"/>
</dbReference>
<dbReference type="Pfam" id="PF00169">
    <property type="entry name" value="PH"/>
    <property type="match status" value="1"/>
</dbReference>
<dbReference type="GO" id="GO:0016020">
    <property type="term" value="C:membrane"/>
    <property type="evidence" value="ECO:0007669"/>
    <property type="project" value="TreeGrafter"/>
</dbReference>
<evidence type="ECO:0000256" key="6">
    <source>
        <dbReference type="PROSITE-ProRule" id="PRU00782"/>
    </source>
</evidence>
<evidence type="ECO:0000256" key="5">
    <source>
        <dbReference type="ARBA" id="ARBA00023203"/>
    </source>
</evidence>
<evidence type="ECO:0000259" key="9">
    <source>
        <dbReference type="PROSITE" id="PS51456"/>
    </source>
</evidence>
<dbReference type="GO" id="GO:0005524">
    <property type="term" value="F:ATP binding"/>
    <property type="evidence" value="ECO:0007669"/>
    <property type="project" value="UniProtKB-UniRule"/>
</dbReference>
<dbReference type="PANTHER" id="PTHR13140:SF706">
    <property type="entry name" value="DILUTE CLASS UNCONVENTIONAL MYOSIN, ISOFORM C"/>
    <property type="match status" value="1"/>
</dbReference>
<dbReference type="GO" id="GO:0005737">
    <property type="term" value="C:cytoplasm"/>
    <property type="evidence" value="ECO:0007669"/>
    <property type="project" value="TreeGrafter"/>
</dbReference>
<dbReference type="SMART" id="SM00242">
    <property type="entry name" value="MYSc"/>
    <property type="match status" value="1"/>
</dbReference>
<dbReference type="GO" id="GO:0007015">
    <property type="term" value="P:actin filament organization"/>
    <property type="evidence" value="ECO:0007669"/>
    <property type="project" value="TreeGrafter"/>
</dbReference>
<dbReference type="CDD" id="cd00124">
    <property type="entry name" value="MYSc"/>
    <property type="match status" value="1"/>
</dbReference>
<comment type="caution">
    <text evidence="10">The sequence shown here is derived from an EMBL/GenBank/DDBJ whole genome shotgun (WGS) entry which is preliminary data.</text>
</comment>
<evidence type="ECO:0000256" key="2">
    <source>
        <dbReference type="ARBA" id="ARBA00022840"/>
    </source>
</evidence>
<organism evidence="10 11">
    <name type="scientific">Prymnesium parvum</name>
    <name type="common">Toxic golden alga</name>
    <dbReference type="NCBI Taxonomy" id="97485"/>
    <lineage>
        <taxon>Eukaryota</taxon>
        <taxon>Haptista</taxon>
        <taxon>Haptophyta</taxon>
        <taxon>Prymnesiophyceae</taxon>
        <taxon>Prymnesiales</taxon>
        <taxon>Prymnesiaceae</taxon>
        <taxon>Prymnesium</taxon>
    </lineage>
</organism>
<evidence type="ECO:0000259" key="8">
    <source>
        <dbReference type="PROSITE" id="PS50003"/>
    </source>
</evidence>
<feature type="domain" description="Myosin motor" evidence="9">
    <location>
        <begin position="64"/>
        <end position="912"/>
    </location>
</feature>
<dbReference type="InterPro" id="IPR036961">
    <property type="entry name" value="Kinesin_motor_dom_sf"/>
</dbReference>
<dbReference type="GO" id="GO:0000146">
    <property type="term" value="F:microfilament motor activity"/>
    <property type="evidence" value="ECO:0007669"/>
    <property type="project" value="TreeGrafter"/>
</dbReference>
<dbReference type="Gene3D" id="1.10.10.820">
    <property type="match status" value="1"/>
</dbReference>
<sequence>MQQEDVWVPSAEHGWLAGMAKVGTGEEAEVTIPPSLSKRRVGSIAIRSAPTASLVSRATPELNRAESDMTGLGEVSEAALLHNLYLRYCADEVYTTIGNILVSVNPYKTVPLYGKDMYRLYRKASGGTNADAASEGGEAGGTQGGTPEVVAPPPHLFELAESAYTELVQTQRDQALVMSGESGAGKTEAAKLTMRYLTNTSVGLGGKTAAVARRVTQVMLESNVVLEALGNAKTHRNDNSSRFGKWVALYFSQSGQAVGGKLTTYLLESVRVTRLMQGERNYHGFYLLLAAAKSGKLSKELSPVLGPHFLREWALGEPGAFTYLRCPAGEQCFTVAGLDELASFDELMKGLSTLRLGTMTQANIFRLLAALLHLGNIKFHAYENAEKGEEGSRVLKEEATHAGKGEDGKPVTTLQLAARLFGVTPEMLEVALTSRHMVTQRGSAYSIPLRVPDAEDARDALAAAVYTALFAWTVEAVNNAAADPEADAAHVVSDDDDDDDDSVSTSRCTPSKPTKHTASSNSHRSHCMIGILDVFGFEDLETNSFEQLCINYTNEKLQAYFTATVFRLAQEEYEKEGINVMQVAFRDNEAQVALVDGRPMGLLALLEEECFIPKGSDVGFLNKIDQHFGSGKNAFFDRKKVRTRDMEDAFVLRHYAGDVTYRVTDWLKKGRGELRGDLQRLLHVSDWPFLSSLPGLTLSTDDSSSDTSSSSKLSDQSRTSKSEAISALQHTLVKAVADGDKAPGIQRTMAAGGGKRSTVGTRFAEDLKALVKLLESVSSRFIRCVKPNMLKAPDAFDGGAVLRQLRYTGMLECIHILRVGFPVKMTHSEADRLFSIMCAPRPSGSRGYVVPGQPVSKETLGALSKMLDRESAAAVQALPKLSSERSVTPWAMGKTKVFMRGFVYAHLLRVRDMYRSRAVVRLQKWFTRKNALRRHARERLREIMEAGSIEQIERVIPVCRRARVGPALLDLAEQVVRDLKKGAELQQLLGEALEAGKTKLLRAAVQKTFEWLQSSPSEVALRRLPWARAKDVEATLLKWEEQELRSNLKAATEAASMDSSRLSMLQLAIDEANEWVSEQAYETPMFDEVRKGIDESEALMNRITFKRTAIQRLEELIALGDGAESHRLEEVIHMGREAGAREDLLGQASVLKTAREVAEREAHTRLQRRKLEDEAQAERKGRVARQEVIEKGREAQVKKADTWTANELRKDHAADEALLGQTAASASLLAGSVSSNKISKQLVPDASAWKEQFKRSTSNVRKHGALSESSSTAEGGRTPRGTEWRIDKSGWLLKTASSTKWAPQHKWASRFVVLSGRSLFYYKPQQFSSPAGVVQLDEGCSITYGVQFRSPPTGAFTIQASSGAAKVLRDYPFSAGSEVEMKRWVSALQDARGSEALPQPPQSTLEQLATLKGSVTVAGGSAFTIRLQKHLAASSASADDLVNQLQKAQGTLALLRALQAAHRFVQGDDAAAELEKQCCVIAAKTGVLLKCRLLGVEDLKATGEAVARAAQLILKKHAKVQPVGNRLLPSACAVDNQDPFHVDVTSAIRAVGSKFSVAVAQHLSESSGLMLQELFAALSNQACLAAVFGNALRPASGIQCKGALEQLIAAATDYLSWHEGPTALN</sequence>
<feature type="region of interest" description="Disordered" evidence="7">
    <location>
        <begin position="484"/>
        <end position="522"/>
    </location>
</feature>
<dbReference type="InterPro" id="IPR027417">
    <property type="entry name" value="P-loop_NTPase"/>
</dbReference>
<keyword evidence="1 6" id="KW-0547">Nucleotide-binding</keyword>
<dbReference type="Gene3D" id="1.20.5.4820">
    <property type="match status" value="1"/>
</dbReference>
<reference evidence="10 11" key="1">
    <citation type="journal article" date="2024" name="Science">
        <title>Giant polyketide synthase enzymes in the biosynthesis of giant marine polyether toxins.</title>
        <authorList>
            <person name="Fallon T.R."/>
            <person name="Shende V.V."/>
            <person name="Wierzbicki I.H."/>
            <person name="Pendleton A.L."/>
            <person name="Watervoot N.F."/>
            <person name="Auber R.P."/>
            <person name="Gonzalez D.J."/>
            <person name="Wisecaver J.H."/>
            <person name="Moore B.S."/>
        </authorList>
    </citation>
    <scope>NUCLEOTIDE SEQUENCE [LARGE SCALE GENOMIC DNA]</scope>
    <source>
        <strain evidence="10 11">12B1</strain>
    </source>
</reference>
<feature type="compositionally biased region" description="Polar residues" evidence="7">
    <location>
        <begin position="505"/>
        <end position="522"/>
    </location>
</feature>
<feature type="domain" description="PH" evidence="8">
    <location>
        <begin position="1285"/>
        <end position="1393"/>
    </location>
</feature>
<evidence type="ECO:0000256" key="4">
    <source>
        <dbReference type="ARBA" id="ARBA00023175"/>
    </source>
</evidence>
<feature type="region of interest" description="Disordered" evidence="7">
    <location>
        <begin position="699"/>
        <end position="720"/>
    </location>
</feature>
<accession>A0AB34IT07</accession>
<dbReference type="PROSITE" id="PS50003">
    <property type="entry name" value="PH_DOMAIN"/>
    <property type="match status" value="1"/>
</dbReference>
<dbReference type="GO" id="GO:0051015">
    <property type="term" value="F:actin filament binding"/>
    <property type="evidence" value="ECO:0007669"/>
    <property type="project" value="TreeGrafter"/>
</dbReference>
<dbReference type="Gene3D" id="2.30.29.30">
    <property type="entry name" value="Pleckstrin-homology domain (PH domain)/Phosphotyrosine-binding domain (PTB)"/>
    <property type="match status" value="1"/>
</dbReference>
<dbReference type="SMART" id="SM00233">
    <property type="entry name" value="PH"/>
    <property type="match status" value="1"/>
</dbReference>
<evidence type="ECO:0000256" key="3">
    <source>
        <dbReference type="ARBA" id="ARBA00023123"/>
    </source>
</evidence>
<dbReference type="PROSITE" id="PS51456">
    <property type="entry name" value="MYOSIN_MOTOR"/>
    <property type="match status" value="1"/>
</dbReference>
<evidence type="ECO:0000313" key="10">
    <source>
        <dbReference type="EMBL" id="KAL1504338.1"/>
    </source>
</evidence>
<comment type="similarity">
    <text evidence="6">Belongs to the TRAFAC class myosin-kinesin ATPase superfamily. Myosin family.</text>
</comment>
<dbReference type="EMBL" id="JBGBPQ010000020">
    <property type="protein sequence ID" value="KAL1504338.1"/>
    <property type="molecule type" value="Genomic_DNA"/>
</dbReference>